<organism evidence="2 3">
    <name type="scientific">Ereboglobus luteus</name>
    <dbReference type="NCBI Taxonomy" id="1796921"/>
    <lineage>
        <taxon>Bacteria</taxon>
        <taxon>Pseudomonadati</taxon>
        <taxon>Verrucomicrobiota</taxon>
        <taxon>Opitutia</taxon>
        <taxon>Opitutales</taxon>
        <taxon>Opitutaceae</taxon>
        <taxon>Ereboglobus</taxon>
    </lineage>
</organism>
<reference evidence="2 3" key="1">
    <citation type="journal article" date="2018" name="Syst. Appl. Microbiol.">
        <title>Ereboglobus luteus gen. nov. sp. nov. from cockroach guts, and new insights into the oxygen relationship of the genera Opitutus and Didymococcus (Verrucomicrobia: Opitutaceae).</title>
        <authorList>
            <person name="Tegtmeier D."/>
            <person name="Belitz A."/>
            <person name="Radek R."/>
            <person name="Heimerl T."/>
            <person name="Brune A."/>
        </authorList>
    </citation>
    <scope>NUCLEOTIDE SEQUENCE [LARGE SCALE GENOMIC DNA]</scope>
    <source>
        <strain evidence="2 3">Ho45</strain>
    </source>
</reference>
<evidence type="ECO:0000313" key="2">
    <source>
        <dbReference type="EMBL" id="AWI09297.1"/>
    </source>
</evidence>
<dbReference type="AlphaFoldDB" id="A0A2U8E347"/>
<gene>
    <name evidence="2" type="ORF">CKA38_08600</name>
</gene>
<accession>A0A2U8E347</accession>
<proteinExistence type="predicted"/>
<feature type="region of interest" description="Disordered" evidence="1">
    <location>
        <begin position="1"/>
        <end position="22"/>
    </location>
</feature>
<feature type="region of interest" description="Disordered" evidence="1">
    <location>
        <begin position="176"/>
        <end position="200"/>
    </location>
</feature>
<feature type="compositionally biased region" description="Basic and acidic residues" evidence="1">
    <location>
        <begin position="8"/>
        <end position="22"/>
    </location>
</feature>
<dbReference type="KEGG" id="elut:CKA38_08600"/>
<keyword evidence="3" id="KW-1185">Reference proteome</keyword>
<protein>
    <submittedName>
        <fullName evidence="2">Uncharacterized protein</fullName>
    </submittedName>
</protein>
<dbReference type="Proteomes" id="UP000244896">
    <property type="component" value="Chromosome"/>
</dbReference>
<dbReference type="EMBL" id="CP023004">
    <property type="protein sequence ID" value="AWI09297.1"/>
    <property type="molecule type" value="Genomic_DNA"/>
</dbReference>
<name>A0A2U8E347_9BACT</name>
<evidence type="ECO:0000313" key="3">
    <source>
        <dbReference type="Proteomes" id="UP000244896"/>
    </source>
</evidence>
<sequence length="200" mass="22132">MNILGQYLDDHEGRAAREEDADNRWMQERAGIDPEERLRRWDAWLRKTLAKTLRWPANADAALRLQCQCANELTRLVKQLRGRGWLLDGEALAGHVKACIAPIAEQQRAGKVGDFWPYFCAAVRRYVGANAEEIQFHARRTGADEGAQSMAAIMGALGIAGALKSKGKSLTELIADRQPAPKRPAKKPPCTPDAPRLPGL</sequence>
<evidence type="ECO:0000256" key="1">
    <source>
        <dbReference type="SAM" id="MobiDB-lite"/>
    </source>
</evidence>